<dbReference type="GO" id="GO:0003677">
    <property type="term" value="F:DNA binding"/>
    <property type="evidence" value="ECO:0007669"/>
    <property type="project" value="UniProtKB-KW"/>
</dbReference>
<sequence>MSVEENIAAQRRAYGEPLSEIFGRFRTAFGLNQAGLAGVLGLSAPMLSQLNSGQRVKIGNPAVLQRVQSLSELAEQVAEGAVDQHEVASRLEEIRNTSGQFTRSTSTALSSGGDDAVVLGVRNLLRAVSSGAELSRAADQLEAEHPALAEVLRLYGTGPMGPASAHYARHRDLF</sequence>
<proteinExistence type="predicted"/>
<dbReference type="RefSeq" id="WP_310549148.1">
    <property type="nucleotide sequence ID" value="NZ_JAVKGR010000017.1"/>
</dbReference>
<accession>A0ABU2DUI3</accession>
<protein>
    <submittedName>
        <fullName evidence="1">DNA-binding protein</fullName>
    </submittedName>
</protein>
<evidence type="ECO:0000313" key="1">
    <source>
        <dbReference type="EMBL" id="MDR8020168.1"/>
    </source>
</evidence>
<organism evidence="1 2">
    <name type="scientific">Nesterenkonia aerolata</name>
    <dbReference type="NCBI Taxonomy" id="3074079"/>
    <lineage>
        <taxon>Bacteria</taxon>
        <taxon>Bacillati</taxon>
        <taxon>Actinomycetota</taxon>
        <taxon>Actinomycetes</taxon>
        <taxon>Micrococcales</taxon>
        <taxon>Micrococcaceae</taxon>
        <taxon>Nesterenkonia</taxon>
    </lineage>
</organism>
<name>A0ABU2DUI3_9MICC</name>
<keyword evidence="1" id="KW-0238">DNA-binding</keyword>
<comment type="caution">
    <text evidence="1">The sequence shown here is derived from an EMBL/GenBank/DDBJ whole genome shotgun (WGS) entry which is preliminary data.</text>
</comment>
<gene>
    <name evidence="1" type="ORF">RIL96_11390</name>
</gene>
<dbReference type="Proteomes" id="UP001251870">
    <property type="component" value="Unassembled WGS sequence"/>
</dbReference>
<evidence type="ECO:0000313" key="2">
    <source>
        <dbReference type="Proteomes" id="UP001251870"/>
    </source>
</evidence>
<dbReference type="EMBL" id="JAVKGR010000017">
    <property type="protein sequence ID" value="MDR8020168.1"/>
    <property type="molecule type" value="Genomic_DNA"/>
</dbReference>
<reference evidence="1 2" key="1">
    <citation type="submission" date="2023-09" db="EMBL/GenBank/DDBJ databases">
        <title>Description of three actinobacteria isolated from air of manufacturing shop in a pharmaceutical factory.</title>
        <authorList>
            <person name="Zhang D.-F."/>
        </authorList>
    </citation>
    <scope>NUCLEOTIDE SEQUENCE [LARGE SCALE GENOMIC DNA]</scope>
    <source>
        <strain evidence="1 2">LY-0111</strain>
    </source>
</reference>
<keyword evidence="2" id="KW-1185">Reference proteome</keyword>